<proteinExistence type="inferred from homology"/>
<evidence type="ECO:0000256" key="5">
    <source>
        <dbReference type="ARBA" id="ARBA00023004"/>
    </source>
</evidence>
<keyword evidence="2 7" id="KW-0479">Metal-binding</keyword>
<evidence type="ECO:0000256" key="2">
    <source>
        <dbReference type="ARBA" id="ARBA00022723"/>
    </source>
</evidence>
<dbReference type="SUPFAM" id="SSF51182">
    <property type="entry name" value="RmlC-like cupins"/>
    <property type="match status" value="1"/>
</dbReference>
<dbReference type="PANTHER" id="PTHR12918:SF1">
    <property type="entry name" value="CYSTEINE DIOXYGENASE TYPE 1"/>
    <property type="match status" value="1"/>
</dbReference>
<dbReference type="Proteomes" id="UP000245765">
    <property type="component" value="Unassembled WGS sequence"/>
</dbReference>
<comment type="caution">
    <text evidence="8">The sequence shown here is derived from an EMBL/GenBank/DDBJ whole genome shotgun (WGS) entry which is preliminary data.</text>
</comment>
<keyword evidence="3 8" id="KW-0223">Dioxygenase</keyword>
<dbReference type="PANTHER" id="PTHR12918">
    <property type="entry name" value="CYSTEINE DIOXYGENASE"/>
    <property type="match status" value="1"/>
</dbReference>
<evidence type="ECO:0000256" key="7">
    <source>
        <dbReference type="PIRSR" id="PIRSR610300-51"/>
    </source>
</evidence>
<evidence type="ECO:0000256" key="4">
    <source>
        <dbReference type="ARBA" id="ARBA00023002"/>
    </source>
</evidence>
<evidence type="ECO:0000313" key="9">
    <source>
        <dbReference type="Proteomes" id="UP000245765"/>
    </source>
</evidence>
<keyword evidence="9" id="KW-1185">Reference proteome</keyword>
<evidence type="ECO:0000256" key="6">
    <source>
        <dbReference type="PIRSR" id="PIRSR610300-50"/>
    </source>
</evidence>
<evidence type="ECO:0000256" key="1">
    <source>
        <dbReference type="ARBA" id="ARBA00006622"/>
    </source>
</evidence>
<reference evidence="9" key="1">
    <citation type="submission" date="2018-05" db="EMBL/GenBank/DDBJ databases">
        <authorList>
            <person name="Du Z."/>
            <person name="Wang X."/>
        </authorList>
    </citation>
    <scope>NUCLEOTIDE SEQUENCE [LARGE SCALE GENOMIC DNA]</scope>
    <source>
        <strain evidence="9">CQN31</strain>
    </source>
</reference>
<gene>
    <name evidence="8" type="ORF">DFH01_11975</name>
</gene>
<dbReference type="GO" id="GO:0017172">
    <property type="term" value="F:cysteine dioxygenase activity"/>
    <property type="evidence" value="ECO:0007669"/>
    <property type="project" value="TreeGrafter"/>
</dbReference>
<dbReference type="Pfam" id="PF05995">
    <property type="entry name" value="CDO_I"/>
    <property type="match status" value="1"/>
</dbReference>
<comment type="similarity">
    <text evidence="1">Belongs to the cysteine dioxygenase family.</text>
</comment>
<dbReference type="CDD" id="cd10548">
    <property type="entry name" value="cupin_CDO"/>
    <property type="match status" value="1"/>
</dbReference>
<dbReference type="AlphaFoldDB" id="A0A317FIS5"/>
<keyword evidence="5 7" id="KW-0408">Iron</keyword>
<dbReference type="GO" id="GO:0008198">
    <property type="term" value="F:ferrous iron binding"/>
    <property type="evidence" value="ECO:0007669"/>
    <property type="project" value="TreeGrafter"/>
</dbReference>
<feature type="binding site" evidence="7">
    <location>
        <position position="87"/>
    </location>
    <ligand>
        <name>Fe cation</name>
        <dbReference type="ChEBI" id="CHEBI:24875"/>
        <note>catalytic</note>
    </ligand>
</feature>
<dbReference type="Gene3D" id="2.60.120.10">
    <property type="entry name" value="Jelly Rolls"/>
    <property type="match status" value="1"/>
</dbReference>
<feature type="cross-link" description="3'-(S-cysteinyl)-tyrosine (Cys-Tyr)" evidence="6">
    <location>
        <begin position="93"/>
        <end position="153"/>
    </location>
</feature>
<evidence type="ECO:0000313" key="8">
    <source>
        <dbReference type="EMBL" id="PWS37538.1"/>
    </source>
</evidence>
<dbReference type="InterPro" id="IPR010300">
    <property type="entry name" value="CDO_1"/>
</dbReference>
<dbReference type="EMBL" id="QGNA01000002">
    <property type="protein sequence ID" value="PWS37538.1"/>
    <property type="molecule type" value="Genomic_DNA"/>
</dbReference>
<evidence type="ECO:0000256" key="3">
    <source>
        <dbReference type="ARBA" id="ARBA00022964"/>
    </source>
</evidence>
<feature type="binding site" evidence="7">
    <location>
        <position position="137"/>
    </location>
    <ligand>
        <name>Fe cation</name>
        <dbReference type="ChEBI" id="CHEBI:24875"/>
        <note>catalytic</note>
    </ligand>
</feature>
<sequence>MTYIRPRTALETMLAEIAQAARRPLPDRDKAVAEAIGAFVTRADLLDGRDCPCCPDRYVRHLLHSDPDGGYAVVALVWRPGQMSPVHAHRTWCAFGVHSGVLTESYYTPGNPPVPSATKLLAPGATNHGPADPLLIHRLANLGCGKALSVHCYGVGYDRFGDSVNEVFAA</sequence>
<keyword evidence="4" id="KW-0560">Oxidoreductase</keyword>
<dbReference type="InterPro" id="IPR014710">
    <property type="entry name" value="RmlC-like_jellyroll"/>
</dbReference>
<organism evidence="8 9">
    <name type="scientific">Falsiroseomonas bella</name>
    <dbReference type="NCBI Taxonomy" id="2184016"/>
    <lineage>
        <taxon>Bacteria</taxon>
        <taxon>Pseudomonadati</taxon>
        <taxon>Pseudomonadota</taxon>
        <taxon>Alphaproteobacteria</taxon>
        <taxon>Acetobacterales</taxon>
        <taxon>Roseomonadaceae</taxon>
        <taxon>Falsiroseomonas</taxon>
    </lineage>
</organism>
<protein>
    <submittedName>
        <fullName evidence="8">Cysteine dioxygenase</fullName>
    </submittedName>
</protein>
<dbReference type="GO" id="GO:0019448">
    <property type="term" value="P:L-cysteine catabolic process"/>
    <property type="evidence" value="ECO:0007669"/>
    <property type="project" value="TreeGrafter"/>
</dbReference>
<keyword evidence="6" id="KW-0883">Thioether bond</keyword>
<dbReference type="InterPro" id="IPR011051">
    <property type="entry name" value="RmlC_Cupin_sf"/>
</dbReference>
<dbReference type="RefSeq" id="WP_109870646.1">
    <property type="nucleotide sequence ID" value="NZ_QGNA01000002.1"/>
</dbReference>
<feature type="binding site" evidence="7">
    <location>
        <position position="89"/>
    </location>
    <ligand>
        <name>Fe cation</name>
        <dbReference type="ChEBI" id="CHEBI:24875"/>
        <note>catalytic</note>
    </ligand>
</feature>
<accession>A0A317FIS5</accession>
<dbReference type="OrthoDB" id="7059163at2"/>
<name>A0A317FIS5_9PROT</name>